<dbReference type="CDD" id="cd02440">
    <property type="entry name" value="AdoMet_MTases"/>
    <property type="match status" value="1"/>
</dbReference>
<evidence type="ECO:0000313" key="2">
    <source>
        <dbReference type="EMBL" id="MEV0975165.1"/>
    </source>
</evidence>
<keyword evidence="3" id="KW-1185">Reference proteome</keyword>
<gene>
    <name evidence="2" type="ORF">AB0I59_41810</name>
</gene>
<evidence type="ECO:0000259" key="1">
    <source>
        <dbReference type="Pfam" id="PF08241"/>
    </source>
</evidence>
<dbReference type="EMBL" id="JBFALK010000047">
    <property type="protein sequence ID" value="MEV0975165.1"/>
    <property type="molecule type" value="Genomic_DNA"/>
</dbReference>
<dbReference type="InterPro" id="IPR029063">
    <property type="entry name" value="SAM-dependent_MTases_sf"/>
</dbReference>
<dbReference type="GO" id="GO:0032259">
    <property type="term" value="P:methylation"/>
    <property type="evidence" value="ECO:0007669"/>
    <property type="project" value="UniProtKB-KW"/>
</dbReference>
<dbReference type="RefSeq" id="WP_358142579.1">
    <property type="nucleotide sequence ID" value="NZ_JBFALK010000047.1"/>
</dbReference>
<feature type="domain" description="Methyltransferase type 11" evidence="1">
    <location>
        <begin position="51"/>
        <end position="92"/>
    </location>
</feature>
<evidence type="ECO:0000313" key="3">
    <source>
        <dbReference type="Proteomes" id="UP001551675"/>
    </source>
</evidence>
<name>A0ABV3GU61_MICGL</name>
<organism evidence="2 3">
    <name type="scientific">Microtetraspora glauca</name>
    <dbReference type="NCBI Taxonomy" id="1996"/>
    <lineage>
        <taxon>Bacteria</taxon>
        <taxon>Bacillati</taxon>
        <taxon>Actinomycetota</taxon>
        <taxon>Actinomycetes</taxon>
        <taxon>Streptosporangiales</taxon>
        <taxon>Streptosporangiaceae</taxon>
        <taxon>Microtetraspora</taxon>
    </lineage>
</organism>
<dbReference type="InterPro" id="IPR013216">
    <property type="entry name" value="Methyltransf_11"/>
</dbReference>
<keyword evidence="2" id="KW-0808">Transferase</keyword>
<sequence length="203" mass="21622">MKGKLYAESLAGAATEIEYVDGTRTPLESTRWIEPIDGDEALLARCAGPTLDVGSGPGRLTAALARRGVPALGIDVTPYAVHLARRAGGSALVCDVFGQVPGTGRWATVLLADGTVGIGGHPLALLRRVRELARSGGEVLAEVERPGTTSRVDRIRLRRTGALGEWFGWARVSATDVTRLGTDAGFDTIELWEETGRWFASLR</sequence>
<dbReference type="GO" id="GO:0008168">
    <property type="term" value="F:methyltransferase activity"/>
    <property type="evidence" value="ECO:0007669"/>
    <property type="project" value="UniProtKB-KW"/>
</dbReference>
<proteinExistence type="predicted"/>
<dbReference type="Pfam" id="PF08241">
    <property type="entry name" value="Methyltransf_11"/>
    <property type="match status" value="1"/>
</dbReference>
<reference evidence="2 3" key="1">
    <citation type="submission" date="2024-06" db="EMBL/GenBank/DDBJ databases">
        <title>The Natural Products Discovery Center: Release of the First 8490 Sequenced Strains for Exploring Actinobacteria Biosynthetic Diversity.</title>
        <authorList>
            <person name="Kalkreuter E."/>
            <person name="Kautsar S.A."/>
            <person name="Yang D."/>
            <person name="Bader C.D."/>
            <person name="Teijaro C.N."/>
            <person name="Fluegel L."/>
            <person name="Davis C.M."/>
            <person name="Simpson J.R."/>
            <person name="Lauterbach L."/>
            <person name="Steele A.D."/>
            <person name="Gui C."/>
            <person name="Meng S."/>
            <person name="Li G."/>
            <person name="Viehrig K."/>
            <person name="Ye F."/>
            <person name="Su P."/>
            <person name="Kiefer A.F."/>
            <person name="Nichols A."/>
            <person name="Cepeda A.J."/>
            <person name="Yan W."/>
            <person name="Fan B."/>
            <person name="Jiang Y."/>
            <person name="Adhikari A."/>
            <person name="Zheng C.-J."/>
            <person name="Schuster L."/>
            <person name="Cowan T.M."/>
            <person name="Smanski M.J."/>
            <person name="Chevrette M.G."/>
            <person name="De Carvalho L.P.S."/>
            <person name="Shen B."/>
        </authorList>
    </citation>
    <scope>NUCLEOTIDE SEQUENCE [LARGE SCALE GENOMIC DNA]</scope>
    <source>
        <strain evidence="2 3">NPDC050100</strain>
    </source>
</reference>
<comment type="caution">
    <text evidence="2">The sequence shown here is derived from an EMBL/GenBank/DDBJ whole genome shotgun (WGS) entry which is preliminary data.</text>
</comment>
<dbReference type="Gene3D" id="3.40.50.150">
    <property type="entry name" value="Vaccinia Virus protein VP39"/>
    <property type="match status" value="1"/>
</dbReference>
<accession>A0ABV3GU61</accession>
<dbReference type="Proteomes" id="UP001551675">
    <property type="component" value="Unassembled WGS sequence"/>
</dbReference>
<dbReference type="SUPFAM" id="SSF53335">
    <property type="entry name" value="S-adenosyl-L-methionine-dependent methyltransferases"/>
    <property type="match status" value="1"/>
</dbReference>
<keyword evidence="2" id="KW-0489">Methyltransferase</keyword>
<protein>
    <submittedName>
        <fullName evidence="2">Methyltransferase domain-containing protein</fullName>
    </submittedName>
</protein>